<dbReference type="Proteomes" id="UP000628448">
    <property type="component" value="Unassembled WGS sequence"/>
</dbReference>
<name>A0A931GZM1_9BACT</name>
<gene>
    <name evidence="5" type="ORF">I5907_18825</name>
</gene>
<keyword evidence="6" id="KW-1185">Reference proteome</keyword>
<organism evidence="5 6">
    <name type="scientific">Panacibacter microcysteis</name>
    <dbReference type="NCBI Taxonomy" id="2793269"/>
    <lineage>
        <taxon>Bacteria</taxon>
        <taxon>Pseudomonadati</taxon>
        <taxon>Bacteroidota</taxon>
        <taxon>Chitinophagia</taxon>
        <taxon>Chitinophagales</taxon>
        <taxon>Chitinophagaceae</taxon>
        <taxon>Panacibacter</taxon>
    </lineage>
</organism>
<dbReference type="RefSeq" id="WP_196992337.1">
    <property type="nucleotide sequence ID" value="NZ_JADWYR010000002.1"/>
</dbReference>
<dbReference type="InterPro" id="IPR005632">
    <property type="entry name" value="Chaperone_Skp"/>
</dbReference>
<dbReference type="InterPro" id="IPR024930">
    <property type="entry name" value="Skp_dom_sf"/>
</dbReference>
<evidence type="ECO:0000256" key="4">
    <source>
        <dbReference type="SAM" id="Phobius"/>
    </source>
</evidence>
<dbReference type="SMART" id="SM00935">
    <property type="entry name" value="OmpH"/>
    <property type="match status" value="1"/>
</dbReference>
<evidence type="ECO:0000313" key="6">
    <source>
        <dbReference type="Proteomes" id="UP000628448"/>
    </source>
</evidence>
<keyword evidence="2" id="KW-0732">Signal</keyword>
<evidence type="ECO:0000256" key="2">
    <source>
        <dbReference type="ARBA" id="ARBA00022729"/>
    </source>
</evidence>
<dbReference type="EMBL" id="JADWYR010000002">
    <property type="protein sequence ID" value="MBG9378299.1"/>
    <property type="molecule type" value="Genomic_DNA"/>
</dbReference>
<dbReference type="SUPFAM" id="SSF111384">
    <property type="entry name" value="OmpH-like"/>
    <property type="match status" value="1"/>
</dbReference>
<dbReference type="GO" id="GO:0051082">
    <property type="term" value="F:unfolded protein binding"/>
    <property type="evidence" value="ECO:0007669"/>
    <property type="project" value="InterPro"/>
</dbReference>
<evidence type="ECO:0000256" key="1">
    <source>
        <dbReference type="ARBA" id="ARBA00009091"/>
    </source>
</evidence>
<dbReference type="PANTHER" id="PTHR35089:SF1">
    <property type="entry name" value="CHAPERONE PROTEIN SKP"/>
    <property type="match status" value="1"/>
</dbReference>
<dbReference type="PANTHER" id="PTHR35089">
    <property type="entry name" value="CHAPERONE PROTEIN SKP"/>
    <property type="match status" value="1"/>
</dbReference>
<evidence type="ECO:0000256" key="3">
    <source>
        <dbReference type="SAM" id="Coils"/>
    </source>
</evidence>
<keyword evidence="3" id="KW-0175">Coiled coil</keyword>
<accession>A0A931GZM1</accession>
<evidence type="ECO:0000313" key="5">
    <source>
        <dbReference type="EMBL" id="MBG9378299.1"/>
    </source>
</evidence>
<dbReference type="Pfam" id="PF03938">
    <property type="entry name" value="OmpH"/>
    <property type="match status" value="1"/>
</dbReference>
<protein>
    <submittedName>
        <fullName evidence="5">OmpH family outer membrane protein</fullName>
    </submittedName>
</protein>
<sequence>MNKALLGLNVVLIIAVGVLYYLYFDYTHRDSHKIEQAQTAAANTFKIAYFELDSLQTQYEYYKEVKDYLTKKDADYSAQLNSIRNRYQGKLREYQEKGPTLSQNQQSEYEQQLMKLQNDYQTTEANVNSQMQAEMLDKLQSVKIKIQDYLKTYCASKGYAYVFASSKDDDLYYKDSIRNITDSIVIGLNAQYKATKTK</sequence>
<comment type="similarity">
    <text evidence="1">Belongs to the Skp family.</text>
</comment>
<dbReference type="GO" id="GO:0005829">
    <property type="term" value="C:cytosol"/>
    <property type="evidence" value="ECO:0007669"/>
    <property type="project" value="TreeGrafter"/>
</dbReference>
<comment type="caution">
    <text evidence="5">The sequence shown here is derived from an EMBL/GenBank/DDBJ whole genome shotgun (WGS) entry which is preliminary data.</text>
</comment>
<feature type="coiled-coil region" evidence="3">
    <location>
        <begin position="77"/>
        <end position="133"/>
    </location>
</feature>
<feature type="transmembrane region" description="Helical" evidence="4">
    <location>
        <begin position="6"/>
        <end position="24"/>
    </location>
</feature>
<proteinExistence type="inferred from homology"/>
<dbReference type="AlphaFoldDB" id="A0A931GZM1"/>
<keyword evidence="4" id="KW-0472">Membrane</keyword>
<dbReference type="GO" id="GO:0050821">
    <property type="term" value="P:protein stabilization"/>
    <property type="evidence" value="ECO:0007669"/>
    <property type="project" value="TreeGrafter"/>
</dbReference>
<keyword evidence="4" id="KW-0812">Transmembrane</keyword>
<keyword evidence="4" id="KW-1133">Transmembrane helix</keyword>
<dbReference type="Gene3D" id="3.30.910.20">
    <property type="entry name" value="Skp domain"/>
    <property type="match status" value="1"/>
</dbReference>
<reference evidence="5" key="1">
    <citation type="submission" date="2020-11" db="EMBL/GenBank/DDBJ databases">
        <title>Bacterial whole genome sequence for Panacibacter sp. DH6.</title>
        <authorList>
            <person name="Le V."/>
            <person name="Ko S."/>
            <person name="Ahn C.-Y."/>
            <person name="Oh H.-M."/>
        </authorList>
    </citation>
    <scope>NUCLEOTIDE SEQUENCE</scope>
    <source>
        <strain evidence="5">DH6</strain>
    </source>
</reference>